<dbReference type="EMBL" id="KV748780">
    <property type="protein sequence ID" value="OCL13128.1"/>
    <property type="molecule type" value="Genomic_DNA"/>
</dbReference>
<dbReference type="AlphaFoldDB" id="A0A8E2JXG8"/>
<name>A0A8E2JXG8_9PEZI</name>
<organism evidence="1 2">
    <name type="scientific">Glonium stellatum</name>
    <dbReference type="NCBI Taxonomy" id="574774"/>
    <lineage>
        <taxon>Eukaryota</taxon>
        <taxon>Fungi</taxon>
        <taxon>Dikarya</taxon>
        <taxon>Ascomycota</taxon>
        <taxon>Pezizomycotina</taxon>
        <taxon>Dothideomycetes</taxon>
        <taxon>Pleosporomycetidae</taxon>
        <taxon>Gloniales</taxon>
        <taxon>Gloniaceae</taxon>
        <taxon>Glonium</taxon>
    </lineage>
</organism>
<reference evidence="1 2" key="1">
    <citation type="journal article" date="2016" name="Nat. Commun.">
        <title>Ectomycorrhizal ecology is imprinted in the genome of the dominant symbiotic fungus Cenococcum geophilum.</title>
        <authorList>
            <consortium name="DOE Joint Genome Institute"/>
            <person name="Peter M."/>
            <person name="Kohler A."/>
            <person name="Ohm R.A."/>
            <person name="Kuo A."/>
            <person name="Krutzmann J."/>
            <person name="Morin E."/>
            <person name="Arend M."/>
            <person name="Barry K.W."/>
            <person name="Binder M."/>
            <person name="Choi C."/>
            <person name="Clum A."/>
            <person name="Copeland A."/>
            <person name="Grisel N."/>
            <person name="Haridas S."/>
            <person name="Kipfer T."/>
            <person name="LaButti K."/>
            <person name="Lindquist E."/>
            <person name="Lipzen A."/>
            <person name="Maire R."/>
            <person name="Meier B."/>
            <person name="Mihaltcheva S."/>
            <person name="Molinier V."/>
            <person name="Murat C."/>
            <person name="Poggeler S."/>
            <person name="Quandt C.A."/>
            <person name="Sperisen C."/>
            <person name="Tritt A."/>
            <person name="Tisserant E."/>
            <person name="Crous P.W."/>
            <person name="Henrissat B."/>
            <person name="Nehls U."/>
            <person name="Egli S."/>
            <person name="Spatafora J.W."/>
            <person name="Grigoriev I.V."/>
            <person name="Martin F.M."/>
        </authorList>
    </citation>
    <scope>NUCLEOTIDE SEQUENCE [LARGE SCALE GENOMIC DNA]</scope>
    <source>
        <strain evidence="1 2">CBS 207.34</strain>
    </source>
</reference>
<keyword evidence="2" id="KW-1185">Reference proteome</keyword>
<sequence length="121" mass="13683">MPARLTALTSLVWLRTKSFLCCLFSCLPNCLAFRRLKKSWLDGFIVSCHFWSLLSPLKGRVEGRHVVSWAEHGALYSLFSTPPHCGTSFTFPFTLIGFFHTGDGYVESIHTCPNVVFFTFA</sequence>
<evidence type="ECO:0000313" key="1">
    <source>
        <dbReference type="EMBL" id="OCL13128.1"/>
    </source>
</evidence>
<gene>
    <name evidence="1" type="ORF">AOQ84DRAFT_126153</name>
</gene>
<proteinExistence type="predicted"/>
<evidence type="ECO:0000313" key="2">
    <source>
        <dbReference type="Proteomes" id="UP000250140"/>
    </source>
</evidence>
<dbReference type="Proteomes" id="UP000250140">
    <property type="component" value="Unassembled WGS sequence"/>
</dbReference>
<accession>A0A8E2JXG8</accession>
<protein>
    <submittedName>
        <fullName evidence="1">Uncharacterized protein</fullName>
    </submittedName>
</protein>